<protein>
    <submittedName>
        <fullName evidence="1">Uncharacterized protein</fullName>
    </submittedName>
</protein>
<comment type="caution">
    <text evidence="1">The sequence shown here is derived from an EMBL/GenBank/DDBJ whole genome shotgun (WGS) entry which is preliminary data.</text>
</comment>
<dbReference type="AlphaFoldDB" id="A0A1R3JWG9"/>
<accession>A0A1R3JWG9</accession>
<evidence type="ECO:0000313" key="1">
    <source>
        <dbReference type="EMBL" id="OMO99202.1"/>
    </source>
</evidence>
<sequence length="32" mass="3723">MALIPDLVHCGSIILGGREKKRRERYIFSIHN</sequence>
<dbReference type="EMBL" id="AWUE01015175">
    <property type="protein sequence ID" value="OMO99202.1"/>
    <property type="molecule type" value="Genomic_DNA"/>
</dbReference>
<keyword evidence="2" id="KW-1185">Reference proteome</keyword>
<dbReference type="Proteomes" id="UP000187203">
    <property type="component" value="Unassembled WGS sequence"/>
</dbReference>
<gene>
    <name evidence="1" type="ORF">COLO4_13452</name>
</gene>
<organism evidence="1 2">
    <name type="scientific">Corchorus olitorius</name>
    <dbReference type="NCBI Taxonomy" id="93759"/>
    <lineage>
        <taxon>Eukaryota</taxon>
        <taxon>Viridiplantae</taxon>
        <taxon>Streptophyta</taxon>
        <taxon>Embryophyta</taxon>
        <taxon>Tracheophyta</taxon>
        <taxon>Spermatophyta</taxon>
        <taxon>Magnoliopsida</taxon>
        <taxon>eudicotyledons</taxon>
        <taxon>Gunneridae</taxon>
        <taxon>Pentapetalae</taxon>
        <taxon>rosids</taxon>
        <taxon>malvids</taxon>
        <taxon>Malvales</taxon>
        <taxon>Malvaceae</taxon>
        <taxon>Grewioideae</taxon>
        <taxon>Apeibeae</taxon>
        <taxon>Corchorus</taxon>
    </lineage>
</organism>
<proteinExistence type="predicted"/>
<name>A0A1R3JWG9_9ROSI</name>
<reference evidence="2" key="1">
    <citation type="submission" date="2013-09" db="EMBL/GenBank/DDBJ databases">
        <title>Corchorus olitorius genome sequencing.</title>
        <authorList>
            <person name="Alam M."/>
            <person name="Haque M.S."/>
            <person name="Islam M.S."/>
            <person name="Emdad E.M."/>
            <person name="Islam M.M."/>
            <person name="Ahmed B."/>
            <person name="Halim A."/>
            <person name="Hossen Q.M.M."/>
            <person name="Hossain M.Z."/>
            <person name="Ahmed R."/>
            <person name="Khan M.M."/>
            <person name="Islam R."/>
            <person name="Rashid M.M."/>
            <person name="Khan S.A."/>
            <person name="Rahman M.S."/>
            <person name="Alam M."/>
            <person name="Yahiya A.S."/>
            <person name="Khan M.S."/>
            <person name="Azam M.S."/>
            <person name="Haque T."/>
            <person name="Lashkar M.Z.H."/>
            <person name="Akhand A.I."/>
            <person name="Morshed G."/>
            <person name="Roy S."/>
            <person name="Uddin K.S."/>
            <person name="Rabeya T."/>
            <person name="Hossain A.S."/>
            <person name="Chowdhury A."/>
            <person name="Snigdha A.R."/>
            <person name="Mortoza M.S."/>
            <person name="Matin S.A."/>
            <person name="Hoque S.M.E."/>
            <person name="Islam M.K."/>
            <person name="Roy D.K."/>
            <person name="Haider R."/>
            <person name="Moosa M.M."/>
            <person name="Elias S.M."/>
            <person name="Hasan A.M."/>
            <person name="Jahan S."/>
            <person name="Shafiuddin M."/>
            <person name="Mahmood N."/>
            <person name="Shommy N.S."/>
        </authorList>
    </citation>
    <scope>NUCLEOTIDE SEQUENCE [LARGE SCALE GENOMIC DNA]</scope>
    <source>
        <strain evidence="2">cv. O-4</strain>
    </source>
</reference>
<evidence type="ECO:0000313" key="2">
    <source>
        <dbReference type="Proteomes" id="UP000187203"/>
    </source>
</evidence>